<sequence>MFSFAKIVTVAAFAFGTLASAVPVEERIVKARAQTITDILDALNTQVAPVAAQFAALTPSTATAENVTPIVNNIQSLVQDAVNQINAPGTTVGSGNPLGSLNTVLSTILTPAGTASNIKGVSSDFIPAFSPLGVVLATLVSLVLKTVGGLVIVLESTLVTLLGGLTVVISHLNLTPLLIALGILL</sequence>
<proteinExistence type="predicted"/>
<evidence type="ECO:0000313" key="2">
    <source>
        <dbReference type="Proteomes" id="UP000814140"/>
    </source>
</evidence>
<comment type="caution">
    <text evidence="1">The sequence shown here is derived from an EMBL/GenBank/DDBJ whole genome shotgun (WGS) entry which is preliminary data.</text>
</comment>
<name>A0ACB8SKB9_9AGAM</name>
<keyword evidence="2" id="KW-1185">Reference proteome</keyword>
<gene>
    <name evidence="1" type="ORF">BV25DRAFT_1832310</name>
</gene>
<accession>A0ACB8SKB9</accession>
<evidence type="ECO:0000313" key="1">
    <source>
        <dbReference type="EMBL" id="KAI0056321.1"/>
    </source>
</evidence>
<organism evidence="1 2">
    <name type="scientific">Artomyces pyxidatus</name>
    <dbReference type="NCBI Taxonomy" id="48021"/>
    <lineage>
        <taxon>Eukaryota</taxon>
        <taxon>Fungi</taxon>
        <taxon>Dikarya</taxon>
        <taxon>Basidiomycota</taxon>
        <taxon>Agaricomycotina</taxon>
        <taxon>Agaricomycetes</taxon>
        <taxon>Russulales</taxon>
        <taxon>Auriscalpiaceae</taxon>
        <taxon>Artomyces</taxon>
    </lineage>
</organism>
<dbReference type="Proteomes" id="UP000814140">
    <property type="component" value="Unassembled WGS sequence"/>
</dbReference>
<reference evidence="1" key="1">
    <citation type="submission" date="2021-03" db="EMBL/GenBank/DDBJ databases">
        <authorList>
            <consortium name="DOE Joint Genome Institute"/>
            <person name="Ahrendt S."/>
            <person name="Looney B.P."/>
            <person name="Miyauchi S."/>
            <person name="Morin E."/>
            <person name="Drula E."/>
            <person name="Courty P.E."/>
            <person name="Chicoki N."/>
            <person name="Fauchery L."/>
            <person name="Kohler A."/>
            <person name="Kuo A."/>
            <person name="Labutti K."/>
            <person name="Pangilinan J."/>
            <person name="Lipzen A."/>
            <person name="Riley R."/>
            <person name="Andreopoulos W."/>
            <person name="He G."/>
            <person name="Johnson J."/>
            <person name="Barry K.W."/>
            <person name="Grigoriev I.V."/>
            <person name="Nagy L."/>
            <person name="Hibbett D."/>
            <person name="Henrissat B."/>
            <person name="Matheny P.B."/>
            <person name="Labbe J."/>
            <person name="Martin F."/>
        </authorList>
    </citation>
    <scope>NUCLEOTIDE SEQUENCE</scope>
    <source>
        <strain evidence="1">HHB10654</strain>
    </source>
</reference>
<protein>
    <submittedName>
        <fullName evidence="1">Uncharacterized protein</fullName>
    </submittedName>
</protein>
<reference evidence="1" key="2">
    <citation type="journal article" date="2022" name="New Phytol.">
        <title>Evolutionary transition to the ectomycorrhizal habit in the genomes of a hyperdiverse lineage of mushroom-forming fungi.</title>
        <authorList>
            <person name="Looney B."/>
            <person name="Miyauchi S."/>
            <person name="Morin E."/>
            <person name="Drula E."/>
            <person name="Courty P.E."/>
            <person name="Kohler A."/>
            <person name="Kuo A."/>
            <person name="LaButti K."/>
            <person name="Pangilinan J."/>
            <person name="Lipzen A."/>
            <person name="Riley R."/>
            <person name="Andreopoulos W."/>
            <person name="He G."/>
            <person name="Johnson J."/>
            <person name="Nolan M."/>
            <person name="Tritt A."/>
            <person name="Barry K.W."/>
            <person name="Grigoriev I.V."/>
            <person name="Nagy L.G."/>
            <person name="Hibbett D."/>
            <person name="Henrissat B."/>
            <person name="Matheny P.B."/>
            <person name="Labbe J."/>
            <person name="Martin F.M."/>
        </authorList>
    </citation>
    <scope>NUCLEOTIDE SEQUENCE</scope>
    <source>
        <strain evidence="1">HHB10654</strain>
    </source>
</reference>
<dbReference type="EMBL" id="MU277266">
    <property type="protein sequence ID" value="KAI0056321.1"/>
    <property type="molecule type" value="Genomic_DNA"/>
</dbReference>